<evidence type="ECO:0000256" key="11">
    <source>
        <dbReference type="ARBA" id="ARBA00023163"/>
    </source>
</evidence>
<dbReference type="EMBL" id="CP110820">
    <property type="protein sequence ID" value="WPX96871.1"/>
    <property type="molecule type" value="Genomic_DNA"/>
</dbReference>
<dbReference type="RefSeq" id="WP_323732560.1">
    <property type="nucleotide sequence ID" value="NZ_CP110820.1"/>
</dbReference>
<evidence type="ECO:0000256" key="2">
    <source>
        <dbReference type="ARBA" id="ARBA00022515"/>
    </source>
</evidence>
<dbReference type="PROSITE" id="PS50880">
    <property type="entry name" value="TOPRIM"/>
    <property type="match status" value="1"/>
</dbReference>
<dbReference type="CDD" id="cd03364">
    <property type="entry name" value="TOPRIM_DnaG_primases"/>
    <property type="match status" value="1"/>
</dbReference>
<dbReference type="Gene3D" id="3.90.580.10">
    <property type="entry name" value="Zinc finger, CHC2-type domain"/>
    <property type="match status" value="1"/>
</dbReference>
<evidence type="ECO:0000256" key="3">
    <source>
        <dbReference type="ARBA" id="ARBA00022679"/>
    </source>
</evidence>
<dbReference type="HAMAP" id="MF_00974">
    <property type="entry name" value="DNA_primase_DnaG"/>
    <property type="match status" value="1"/>
</dbReference>
<dbReference type="SUPFAM" id="SSF57783">
    <property type="entry name" value="Zinc beta-ribbon"/>
    <property type="match status" value="1"/>
</dbReference>
<comment type="domain">
    <text evidence="12">Contains an N-terminal zinc-binding domain, a central core domain that contains the primase activity, and a C-terminal DnaB-binding domain.</text>
</comment>
<dbReference type="Proteomes" id="UP001327219">
    <property type="component" value="Chromosome"/>
</dbReference>
<evidence type="ECO:0000313" key="15">
    <source>
        <dbReference type="EMBL" id="WPX96871.1"/>
    </source>
</evidence>
<dbReference type="Gene3D" id="3.40.1360.10">
    <property type="match status" value="1"/>
</dbReference>
<reference evidence="15 16" key="1">
    <citation type="submission" date="2022-11" db="EMBL/GenBank/DDBJ databases">
        <title>Host association and intracellularity evolved multiple times independently in the Rickettsiales.</title>
        <authorList>
            <person name="Castelli M."/>
            <person name="Nardi T."/>
            <person name="Gammuto L."/>
            <person name="Bellinzona G."/>
            <person name="Sabaneyeva E."/>
            <person name="Potekhin A."/>
            <person name="Serra V."/>
            <person name="Petroni G."/>
            <person name="Sassera D."/>
        </authorList>
    </citation>
    <scope>NUCLEOTIDE SEQUENCE [LARGE SCALE GENOMIC DNA]</scope>
    <source>
        <strain evidence="15 16">NDG2</strain>
    </source>
</reference>
<dbReference type="PANTHER" id="PTHR30313:SF2">
    <property type="entry name" value="DNA PRIMASE"/>
    <property type="match status" value="1"/>
</dbReference>
<sequence>MALEAELIKSKILLSEIVSKKVSLQNKGNSGYVGLCPFHKENTPSFFVNDAKQSYHCFGCGAHGDAFTFLMQYEGISYKDALERLAYIAGVEFQKQTPKVLAKIEKNKLFYQIYKKAADFFHQQLFSEGGKKAMNYILSRGITSDTIKRFKLGFAPKDSSSFIKLLRSQFQEKDLFDSGIIQSKNNFTYNPFFNRLIFPIQNKSEDFIAFGGRIIDEGQPKYLNSAENPIFHKSDNLYGYHFAKPYIHRQKEVLVVEGYMDVIALANHGIYNVVAPLGANIKLAQVEMLWGMCSEPTICFDDDEAGQNAAIKIAHKSLQHLSHNRSLNFTKLVRGKDPDEVIKNNGVDFFLQLLRQSAPLVDYIFNHEANKFSLNTPEKKVLLKKNLEKLAGEIKDPAIRKNYMQHLLGRYYDLLHNLRMQGYKDVRPTSKLDISQFKLNLSAPDKDQESLFIITILCNYPTFLEENEIIEELVAIDLPDFLDKIRKILLDRHFGKNVAMDSSCKDVNTIRGINSDILEMLPKLKGRAGYGSIEDARINLLRAFDIKKVAVIKRELEQIKTQLLVTIDDKLMKKMLYLKEYEQKLENRLRKY</sequence>
<name>A0ABZ0UNN0_9RICK</name>
<keyword evidence="2 12" id="KW-0639">Primosome</keyword>
<comment type="catalytic activity">
    <reaction evidence="12">
        <text>ssDNA + n NTP = ssDNA/pppN(pN)n-1 hybrid + (n-1) diphosphate.</text>
        <dbReference type="EC" id="2.7.7.101"/>
    </reaction>
</comment>
<keyword evidence="4 12" id="KW-0548">Nucleotidyltransferase</keyword>
<dbReference type="InterPro" id="IPR050219">
    <property type="entry name" value="DnaG_primase"/>
</dbReference>
<evidence type="ECO:0000256" key="4">
    <source>
        <dbReference type="ARBA" id="ARBA00022695"/>
    </source>
</evidence>
<dbReference type="InterPro" id="IPR006171">
    <property type="entry name" value="TOPRIM_dom"/>
</dbReference>
<dbReference type="InterPro" id="IPR002694">
    <property type="entry name" value="Znf_CHC2"/>
</dbReference>
<protein>
    <recommendedName>
        <fullName evidence="12 13">DNA primase</fullName>
        <ecNumber evidence="12">2.7.7.101</ecNumber>
    </recommendedName>
</protein>
<dbReference type="SUPFAM" id="SSF56731">
    <property type="entry name" value="DNA primase core"/>
    <property type="match status" value="1"/>
</dbReference>
<organism evidence="15 16">
    <name type="scientific">Candidatus Bandiella euplotis</name>
    <dbReference type="NCBI Taxonomy" id="1664265"/>
    <lineage>
        <taxon>Bacteria</taxon>
        <taxon>Pseudomonadati</taxon>
        <taxon>Pseudomonadota</taxon>
        <taxon>Alphaproteobacteria</taxon>
        <taxon>Rickettsiales</taxon>
        <taxon>Candidatus Midichloriaceae</taxon>
        <taxon>Candidatus Bandiella</taxon>
    </lineage>
</organism>
<comment type="cofactor">
    <cofactor evidence="12 13">
        <name>Zn(2+)</name>
        <dbReference type="ChEBI" id="CHEBI:29105"/>
    </cofactor>
    <text evidence="12 13">Binds 1 zinc ion per monomer.</text>
</comment>
<evidence type="ECO:0000256" key="5">
    <source>
        <dbReference type="ARBA" id="ARBA00022705"/>
    </source>
</evidence>
<evidence type="ECO:0000256" key="12">
    <source>
        <dbReference type="HAMAP-Rule" id="MF_00974"/>
    </source>
</evidence>
<keyword evidence="16" id="KW-1185">Reference proteome</keyword>
<keyword evidence="5 12" id="KW-0235">DNA replication</keyword>
<dbReference type="NCBIfam" id="TIGR01391">
    <property type="entry name" value="dnaG"/>
    <property type="match status" value="1"/>
</dbReference>
<keyword evidence="8 12" id="KW-0862">Zinc</keyword>
<evidence type="ECO:0000313" key="16">
    <source>
        <dbReference type="Proteomes" id="UP001327219"/>
    </source>
</evidence>
<accession>A0ABZ0UNN0</accession>
<dbReference type="Pfam" id="PF01807">
    <property type="entry name" value="Zn_ribbon_DnaG"/>
    <property type="match status" value="1"/>
</dbReference>
<keyword evidence="6 12" id="KW-0479">Metal-binding</keyword>
<feature type="domain" description="Toprim" evidence="14">
    <location>
        <begin position="251"/>
        <end position="333"/>
    </location>
</feature>
<evidence type="ECO:0000256" key="1">
    <source>
        <dbReference type="ARBA" id="ARBA00022478"/>
    </source>
</evidence>
<keyword evidence="11 12" id="KW-0804">Transcription</keyword>
<evidence type="ECO:0000256" key="9">
    <source>
        <dbReference type="ARBA" id="ARBA00022842"/>
    </source>
</evidence>
<gene>
    <name evidence="12" type="primary">dnaG</name>
    <name evidence="15" type="ORF">Bandiella_01005</name>
</gene>
<keyword evidence="3 12" id="KW-0808">Transferase</keyword>
<dbReference type="InterPro" id="IPR037068">
    <property type="entry name" value="DNA_primase_core_N_sf"/>
</dbReference>
<feature type="zinc finger region" description="CHC2-type" evidence="12">
    <location>
        <begin position="36"/>
        <end position="60"/>
    </location>
</feature>
<comment type="subunit">
    <text evidence="12">Monomer. Interacts with DnaB.</text>
</comment>
<proteinExistence type="inferred from homology"/>
<keyword evidence="9" id="KW-0460">Magnesium</keyword>
<comment type="similarity">
    <text evidence="12 13">Belongs to the DnaG primase family.</text>
</comment>
<evidence type="ECO:0000256" key="7">
    <source>
        <dbReference type="ARBA" id="ARBA00022771"/>
    </source>
</evidence>
<comment type="function">
    <text evidence="12 13">RNA polymerase that catalyzes the synthesis of short RNA molecules used as primers for DNA polymerase during DNA replication.</text>
</comment>
<dbReference type="InterPro" id="IPR036977">
    <property type="entry name" value="DNA_primase_Znf_CHC2"/>
</dbReference>
<evidence type="ECO:0000256" key="13">
    <source>
        <dbReference type="PIRNR" id="PIRNR002811"/>
    </source>
</evidence>
<dbReference type="Pfam" id="PF13662">
    <property type="entry name" value="Toprim_4"/>
    <property type="match status" value="1"/>
</dbReference>
<evidence type="ECO:0000256" key="8">
    <source>
        <dbReference type="ARBA" id="ARBA00022833"/>
    </source>
</evidence>
<dbReference type="Gene3D" id="3.90.980.10">
    <property type="entry name" value="DNA primase, catalytic core, N-terminal domain"/>
    <property type="match status" value="1"/>
</dbReference>
<dbReference type="Pfam" id="PF08275">
    <property type="entry name" value="DNAG_N"/>
    <property type="match status" value="1"/>
</dbReference>
<dbReference type="InterPro" id="IPR030846">
    <property type="entry name" value="DnaG_bac"/>
</dbReference>
<dbReference type="InterPro" id="IPR006295">
    <property type="entry name" value="DNA_primase_DnaG"/>
</dbReference>
<evidence type="ECO:0000259" key="14">
    <source>
        <dbReference type="PROSITE" id="PS50880"/>
    </source>
</evidence>
<dbReference type="PANTHER" id="PTHR30313">
    <property type="entry name" value="DNA PRIMASE"/>
    <property type="match status" value="1"/>
</dbReference>
<dbReference type="InterPro" id="IPR034151">
    <property type="entry name" value="TOPRIM_DnaG_bac"/>
</dbReference>
<dbReference type="SMART" id="SM00493">
    <property type="entry name" value="TOPRIM"/>
    <property type="match status" value="1"/>
</dbReference>
<dbReference type="PIRSF" id="PIRSF002811">
    <property type="entry name" value="DnaG"/>
    <property type="match status" value="1"/>
</dbReference>
<keyword evidence="7 12" id="KW-0863">Zinc-finger</keyword>
<keyword evidence="1 12" id="KW-0240">DNA-directed RNA polymerase</keyword>
<dbReference type="SMART" id="SM00400">
    <property type="entry name" value="ZnF_CHCC"/>
    <property type="match status" value="1"/>
</dbReference>
<evidence type="ECO:0000256" key="10">
    <source>
        <dbReference type="ARBA" id="ARBA00023125"/>
    </source>
</evidence>
<evidence type="ECO:0000256" key="6">
    <source>
        <dbReference type="ARBA" id="ARBA00022723"/>
    </source>
</evidence>
<dbReference type="EC" id="2.7.7.101" evidence="12"/>
<keyword evidence="10 12" id="KW-0238">DNA-binding</keyword>
<dbReference type="InterPro" id="IPR013264">
    <property type="entry name" value="DNAG_N"/>
</dbReference>